<evidence type="ECO:0000313" key="3">
    <source>
        <dbReference type="Proteomes" id="UP000019486"/>
    </source>
</evidence>
<dbReference type="AlphaFoldDB" id="W9GVK9"/>
<gene>
    <name evidence="2" type="ORF">N825_25895</name>
</gene>
<protein>
    <submittedName>
        <fullName evidence="2">Uncharacterized protein</fullName>
    </submittedName>
</protein>
<organism evidence="2 3">
    <name type="scientific">Skermanella stibiiresistens SB22</name>
    <dbReference type="NCBI Taxonomy" id="1385369"/>
    <lineage>
        <taxon>Bacteria</taxon>
        <taxon>Pseudomonadati</taxon>
        <taxon>Pseudomonadota</taxon>
        <taxon>Alphaproteobacteria</taxon>
        <taxon>Rhodospirillales</taxon>
        <taxon>Azospirillaceae</taxon>
        <taxon>Skermanella</taxon>
    </lineage>
</organism>
<keyword evidence="3" id="KW-1185">Reference proteome</keyword>
<dbReference type="EMBL" id="AVFL01000038">
    <property type="protein sequence ID" value="EWY36656.1"/>
    <property type="molecule type" value="Genomic_DNA"/>
</dbReference>
<evidence type="ECO:0000256" key="1">
    <source>
        <dbReference type="SAM" id="MobiDB-lite"/>
    </source>
</evidence>
<reference evidence="2 3" key="1">
    <citation type="submission" date="2013-08" db="EMBL/GenBank/DDBJ databases">
        <title>The genome sequence of Skermanella stibiiresistens.</title>
        <authorList>
            <person name="Zhu W."/>
            <person name="Wang G."/>
        </authorList>
    </citation>
    <scope>NUCLEOTIDE SEQUENCE [LARGE SCALE GENOMIC DNA]</scope>
    <source>
        <strain evidence="2 3">SB22</strain>
    </source>
</reference>
<accession>W9GVK9</accession>
<feature type="region of interest" description="Disordered" evidence="1">
    <location>
        <begin position="29"/>
        <end position="48"/>
    </location>
</feature>
<dbReference type="Proteomes" id="UP000019486">
    <property type="component" value="Unassembled WGS sequence"/>
</dbReference>
<feature type="compositionally biased region" description="Polar residues" evidence="1">
    <location>
        <begin position="31"/>
        <end position="48"/>
    </location>
</feature>
<name>W9GVK9_9PROT</name>
<evidence type="ECO:0000313" key="2">
    <source>
        <dbReference type="EMBL" id="EWY36656.1"/>
    </source>
</evidence>
<sequence>MIIARIEQTERSVEARWWHSGLFPTGRQCGSFGSTREGNGSAVTDTSTAPNRKDVQIVIGMARTLADDIADLQRQSSRGVIKTFLHYKKVRENYLGIQSLIFTVEDRYPRVEQSLPTGFNQWVIRAKLKALSAFTHMSHMFFSNPPLTLTHSLGAWDILSDEMTAFGAVNGYFDMMIFEAGIDDKTADALEATRIEIEEIVTMLENLLKSSPKRLEEF</sequence>
<comment type="caution">
    <text evidence="2">The sequence shown here is derived from an EMBL/GenBank/DDBJ whole genome shotgun (WGS) entry which is preliminary data.</text>
</comment>
<proteinExistence type="predicted"/>